<keyword evidence="2" id="KW-1185">Reference proteome</keyword>
<protein>
    <submittedName>
        <fullName evidence="1">Uncharacterized protein</fullName>
    </submittedName>
</protein>
<dbReference type="GeneID" id="25332918"/>
<sequence length="201" mass="22326">MIILRSYEDLLYIEPGTVSLATIESTGRFVLLDASTINNPYDFQKYTNTFLQGVPGVWIRQDPPTKNGRLVAEMDLESKPAKHVSAAPEPLHIPKIAINRSNAESTANEATEDGPLMKWVSIVEGRDGEATRKLVINYSLLDAVKSAFYEAANGYATVFTCALWNAEPIPWPRKDLLLVKAGSQREAGLLKDKENMVGIWF</sequence>
<name>A0A0D2E1J3_9EURO</name>
<proteinExistence type="predicted"/>
<gene>
    <name evidence="1" type="ORF">PV05_11010</name>
</gene>
<accession>A0A0D2E1J3</accession>
<dbReference type="EMBL" id="KN847323">
    <property type="protein sequence ID" value="KIW49318.1"/>
    <property type="molecule type" value="Genomic_DNA"/>
</dbReference>
<dbReference type="HOGENOM" id="CLU_1360423_0_0_1"/>
<dbReference type="Proteomes" id="UP000054342">
    <property type="component" value="Unassembled WGS sequence"/>
</dbReference>
<dbReference type="OrthoDB" id="10650005at2759"/>
<evidence type="ECO:0000313" key="1">
    <source>
        <dbReference type="EMBL" id="KIW49318.1"/>
    </source>
</evidence>
<dbReference type="AlphaFoldDB" id="A0A0D2E1J3"/>
<organism evidence="1 2">
    <name type="scientific">Exophiala xenobiotica</name>
    <dbReference type="NCBI Taxonomy" id="348802"/>
    <lineage>
        <taxon>Eukaryota</taxon>
        <taxon>Fungi</taxon>
        <taxon>Dikarya</taxon>
        <taxon>Ascomycota</taxon>
        <taxon>Pezizomycotina</taxon>
        <taxon>Eurotiomycetes</taxon>
        <taxon>Chaetothyriomycetidae</taxon>
        <taxon>Chaetothyriales</taxon>
        <taxon>Herpotrichiellaceae</taxon>
        <taxon>Exophiala</taxon>
    </lineage>
</organism>
<evidence type="ECO:0000313" key="2">
    <source>
        <dbReference type="Proteomes" id="UP000054342"/>
    </source>
</evidence>
<dbReference type="RefSeq" id="XP_013309902.1">
    <property type="nucleotide sequence ID" value="XM_013454448.1"/>
</dbReference>
<reference evidence="1 2" key="1">
    <citation type="submission" date="2015-01" db="EMBL/GenBank/DDBJ databases">
        <title>The Genome Sequence of Exophiala xenobiotica CBS118157.</title>
        <authorList>
            <consortium name="The Broad Institute Genomics Platform"/>
            <person name="Cuomo C."/>
            <person name="de Hoog S."/>
            <person name="Gorbushina A."/>
            <person name="Stielow B."/>
            <person name="Teixiera M."/>
            <person name="Abouelleil A."/>
            <person name="Chapman S.B."/>
            <person name="Priest M."/>
            <person name="Young S.K."/>
            <person name="Wortman J."/>
            <person name="Nusbaum C."/>
            <person name="Birren B."/>
        </authorList>
    </citation>
    <scope>NUCLEOTIDE SEQUENCE [LARGE SCALE GENOMIC DNA]</scope>
    <source>
        <strain evidence="1 2">CBS 118157</strain>
    </source>
</reference>